<dbReference type="AlphaFoldDB" id="A0A2X0MWP6"/>
<evidence type="ECO:0000313" key="2">
    <source>
        <dbReference type="EMBL" id="SGY43876.1"/>
    </source>
</evidence>
<dbReference type="Proteomes" id="UP000249464">
    <property type="component" value="Unassembled WGS sequence"/>
</dbReference>
<reference evidence="2 3" key="1">
    <citation type="submission" date="2016-11" db="EMBL/GenBank/DDBJ databases">
        <authorList>
            <person name="Jaros S."/>
            <person name="Januszkiewicz K."/>
            <person name="Wedrychowicz H."/>
        </authorList>
    </citation>
    <scope>NUCLEOTIDE SEQUENCE [LARGE SCALE GENOMIC DNA]</scope>
</reference>
<sequence length="128" mass="13624">MKDLNSSNCAYVLHVACVYLSWTTPPMVAQAHSAPACMHCPSVVPSKPPPSPHMTSQARVHPASAAVAFPPPITRIIDPPLPSLPSSPRTPTHPTHLGTCRKPCNPGECATVGGSGSRDYVMRHTRIE</sequence>
<accession>A0A2X0MWP6</accession>
<protein>
    <submittedName>
        <fullName evidence="2">BQ5605_C001g00074 protein</fullName>
    </submittedName>
</protein>
<feature type="region of interest" description="Disordered" evidence="1">
    <location>
        <begin position="78"/>
        <end position="98"/>
    </location>
</feature>
<keyword evidence="3" id="KW-1185">Reference proteome</keyword>
<gene>
    <name evidence="2" type="primary">BQ5605_C001g00074</name>
    <name evidence="2" type="ORF">BQ5605_C001G00074</name>
</gene>
<feature type="compositionally biased region" description="Low complexity" evidence="1">
    <location>
        <begin position="86"/>
        <end position="97"/>
    </location>
</feature>
<evidence type="ECO:0000256" key="1">
    <source>
        <dbReference type="SAM" id="MobiDB-lite"/>
    </source>
</evidence>
<evidence type="ECO:0000313" key="3">
    <source>
        <dbReference type="Proteomes" id="UP000249464"/>
    </source>
</evidence>
<dbReference type="EMBL" id="FQNC01000043">
    <property type="protein sequence ID" value="SGY43876.1"/>
    <property type="molecule type" value="Genomic_DNA"/>
</dbReference>
<organism evidence="2 3">
    <name type="scientific">Microbotryum silenes-dioicae</name>
    <dbReference type="NCBI Taxonomy" id="796604"/>
    <lineage>
        <taxon>Eukaryota</taxon>
        <taxon>Fungi</taxon>
        <taxon>Dikarya</taxon>
        <taxon>Basidiomycota</taxon>
        <taxon>Pucciniomycotina</taxon>
        <taxon>Microbotryomycetes</taxon>
        <taxon>Microbotryales</taxon>
        <taxon>Microbotryaceae</taxon>
        <taxon>Microbotryum</taxon>
    </lineage>
</organism>
<proteinExistence type="predicted"/>
<name>A0A2X0MWP6_9BASI</name>